<protein>
    <submittedName>
        <fullName evidence="2">RTJK polymerase</fullName>
    </submittedName>
</protein>
<evidence type="ECO:0000313" key="3">
    <source>
        <dbReference type="Proteomes" id="UP000667349"/>
    </source>
</evidence>
<organism evidence="2 3">
    <name type="scientific">Acromyrmex insinuator</name>
    <dbReference type="NCBI Taxonomy" id="230686"/>
    <lineage>
        <taxon>Eukaryota</taxon>
        <taxon>Metazoa</taxon>
        <taxon>Ecdysozoa</taxon>
        <taxon>Arthropoda</taxon>
        <taxon>Hexapoda</taxon>
        <taxon>Insecta</taxon>
        <taxon>Pterygota</taxon>
        <taxon>Neoptera</taxon>
        <taxon>Endopterygota</taxon>
        <taxon>Hymenoptera</taxon>
        <taxon>Apocrita</taxon>
        <taxon>Aculeata</taxon>
        <taxon>Formicoidea</taxon>
        <taxon>Formicidae</taxon>
        <taxon>Myrmicinae</taxon>
        <taxon>Acromyrmex</taxon>
    </lineage>
</organism>
<comment type="caution">
    <text evidence="2">The sequence shown here is derived from an EMBL/GenBank/DDBJ whole genome shotgun (WGS) entry which is preliminary data.</text>
</comment>
<name>A0A836ESE1_9HYME</name>
<reference evidence="2" key="1">
    <citation type="submission" date="2020-02" db="EMBL/GenBank/DDBJ databases">
        <title>Relaxed selection underlies rapid genomic changes in the transitions from sociality to social parasitism in ants.</title>
        <authorList>
            <person name="Bi X."/>
        </authorList>
    </citation>
    <scope>NUCLEOTIDE SEQUENCE</scope>
    <source>
        <strain evidence="2">BGI-DK2013a</strain>
        <tissue evidence="2">Whole body</tissue>
    </source>
</reference>
<dbReference type="AlphaFoldDB" id="A0A836ESE1"/>
<keyword evidence="3" id="KW-1185">Reference proteome</keyword>
<proteinExistence type="predicted"/>
<feature type="non-terminal residue" evidence="2">
    <location>
        <position position="194"/>
    </location>
</feature>
<dbReference type="SUPFAM" id="SSF56219">
    <property type="entry name" value="DNase I-like"/>
    <property type="match status" value="1"/>
</dbReference>
<dbReference type="PANTHER" id="PTHR33273:SF4">
    <property type="entry name" value="ENDONUCLEASE_EXONUCLEASE_PHOSPHATASE DOMAIN-CONTAINING PROTEIN"/>
    <property type="match status" value="1"/>
</dbReference>
<evidence type="ECO:0000313" key="2">
    <source>
        <dbReference type="EMBL" id="KAG5306625.1"/>
    </source>
</evidence>
<dbReference type="Proteomes" id="UP000667349">
    <property type="component" value="Unassembled WGS sequence"/>
</dbReference>
<dbReference type="Pfam" id="PF03372">
    <property type="entry name" value="Exo_endo_phos"/>
    <property type="match status" value="1"/>
</dbReference>
<dbReference type="InterPro" id="IPR036691">
    <property type="entry name" value="Endo/exonu/phosph_ase_sf"/>
</dbReference>
<sequence>MNSLKLSIWNSNGLNQRTQELQLFIKLHDIDIMLVSETHFTNKNYIRIPNYSIYTTNHPNNKAHGGTAIIIKTSIKHHEIDKYHKEFLQATSIMIEDWSGPLVISAIYSPPKYAISQQLYTEFFESLGYRFIAGGDYNAKHPWWGSRSPTPNAKGRQLYETLLSNNLSTISTGEPTYWPSDSNKLPDLIDFANQ</sequence>
<dbReference type="GO" id="GO:0003824">
    <property type="term" value="F:catalytic activity"/>
    <property type="evidence" value="ECO:0007669"/>
    <property type="project" value="InterPro"/>
</dbReference>
<dbReference type="EMBL" id="JAANHZ010000812">
    <property type="protein sequence ID" value="KAG5306625.1"/>
    <property type="molecule type" value="Genomic_DNA"/>
</dbReference>
<feature type="non-terminal residue" evidence="2">
    <location>
        <position position="1"/>
    </location>
</feature>
<dbReference type="PANTHER" id="PTHR33273">
    <property type="entry name" value="DOMAIN-CONTAINING PROTEIN, PUTATIVE-RELATED"/>
    <property type="match status" value="1"/>
</dbReference>
<dbReference type="InterPro" id="IPR005135">
    <property type="entry name" value="Endo/exonuclease/phosphatase"/>
</dbReference>
<feature type="domain" description="Endonuclease/exonuclease/phosphatase" evidence="1">
    <location>
        <begin position="9"/>
        <end position="191"/>
    </location>
</feature>
<dbReference type="Gene3D" id="3.60.10.10">
    <property type="entry name" value="Endonuclease/exonuclease/phosphatase"/>
    <property type="match status" value="1"/>
</dbReference>
<evidence type="ECO:0000259" key="1">
    <source>
        <dbReference type="Pfam" id="PF03372"/>
    </source>
</evidence>
<accession>A0A836ESE1</accession>
<gene>
    <name evidence="2" type="ORF">G6Z75_0003157</name>
</gene>